<gene>
    <name evidence="2" type="primary">NBEAL2_1</name>
    <name evidence="2" type="ORF">XENOCAPTIV_005188</name>
</gene>
<organism evidence="2 3">
    <name type="scientific">Xenoophorus captivus</name>
    <dbReference type="NCBI Taxonomy" id="1517983"/>
    <lineage>
        <taxon>Eukaryota</taxon>
        <taxon>Metazoa</taxon>
        <taxon>Chordata</taxon>
        <taxon>Craniata</taxon>
        <taxon>Vertebrata</taxon>
        <taxon>Euteleostomi</taxon>
        <taxon>Actinopterygii</taxon>
        <taxon>Neopterygii</taxon>
        <taxon>Teleostei</taxon>
        <taxon>Neoteleostei</taxon>
        <taxon>Acanthomorphata</taxon>
        <taxon>Ovalentaria</taxon>
        <taxon>Atherinomorphae</taxon>
        <taxon>Cyprinodontiformes</taxon>
        <taxon>Goodeidae</taxon>
        <taxon>Xenoophorus</taxon>
    </lineage>
</organism>
<evidence type="ECO:0000313" key="3">
    <source>
        <dbReference type="Proteomes" id="UP001434883"/>
    </source>
</evidence>
<dbReference type="InterPro" id="IPR036322">
    <property type="entry name" value="WD40_repeat_dom_sf"/>
</dbReference>
<keyword evidence="1" id="KW-0853">WD repeat</keyword>
<accession>A0ABV0R881</accession>
<dbReference type="PANTHER" id="PTHR13743:SF111">
    <property type="entry name" value="NEUROBEACHIN-LIKE PROTEIN 2"/>
    <property type="match status" value="1"/>
</dbReference>
<dbReference type="Proteomes" id="UP001434883">
    <property type="component" value="Unassembled WGS sequence"/>
</dbReference>
<dbReference type="SUPFAM" id="SSF50978">
    <property type="entry name" value="WD40 repeat-like"/>
    <property type="match status" value="1"/>
</dbReference>
<protein>
    <submittedName>
        <fullName evidence="2">Neurobeachin-like protein 2</fullName>
    </submittedName>
</protein>
<dbReference type="EMBL" id="JAHRIN010035168">
    <property type="protein sequence ID" value="MEQ2203907.1"/>
    <property type="molecule type" value="Genomic_DNA"/>
</dbReference>
<evidence type="ECO:0000313" key="2">
    <source>
        <dbReference type="EMBL" id="MEQ2203907.1"/>
    </source>
</evidence>
<keyword evidence="3" id="KW-1185">Reference proteome</keyword>
<dbReference type="PANTHER" id="PTHR13743">
    <property type="entry name" value="BEIGE/BEACH-RELATED"/>
    <property type="match status" value="1"/>
</dbReference>
<comment type="caution">
    <text evidence="2">The sequence shown here is derived from an EMBL/GenBank/DDBJ whole genome shotgun (WGS) entry which is preliminary data.</text>
</comment>
<dbReference type="InterPro" id="IPR015943">
    <property type="entry name" value="WD40/YVTN_repeat-like_dom_sf"/>
</dbReference>
<sequence>GKHSIHVYSVNGCLLSSFTMEEQITALHLVSEYIILGTMQGSLHILDLISSSNVSLFCSLDSLITPLALRVSVRSVSITKEFSHILVGLDDGKLIVVGAGKPEEVRSGQFSRRLWGSTRRISQVSAGETEYNPAEKAGK</sequence>
<proteinExistence type="predicted"/>
<name>A0ABV0R881_9TELE</name>
<evidence type="ECO:0000256" key="1">
    <source>
        <dbReference type="ARBA" id="ARBA00022574"/>
    </source>
</evidence>
<feature type="non-terminal residue" evidence="2">
    <location>
        <position position="1"/>
    </location>
</feature>
<dbReference type="InterPro" id="IPR050865">
    <property type="entry name" value="BEACH_Domain"/>
</dbReference>
<dbReference type="Gene3D" id="2.130.10.10">
    <property type="entry name" value="YVTN repeat-like/Quinoprotein amine dehydrogenase"/>
    <property type="match status" value="1"/>
</dbReference>
<reference evidence="2 3" key="1">
    <citation type="submission" date="2021-06" db="EMBL/GenBank/DDBJ databases">
        <authorList>
            <person name="Palmer J.M."/>
        </authorList>
    </citation>
    <scope>NUCLEOTIDE SEQUENCE [LARGE SCALE GENOMIC DNA]</scope>
    <source>
        <strain evidence="2 3">XC_2019</strain>
        <tissue evidence="2">Muscle</tissue>
    </source>
</reference>